<evidence type="ECO:0000313" key="2">
    <source>
        <dbReference type="EMBL" id="GAA1558942.1"/>
    </source>
</evidence>
<dbReference type="EMBL" id="BAAANC010000005">
    <property type="protein sequence ID" value="GAA1558942.1"/>
    <property type="molecule type" value="Genomic_DNA"/>
</dbReference>
<feature type="compositionally biased region" description="Low complexity" evidence="1">
    <location>
        <begin position="1"/>
        <end position="12"/>
    </location>
</feature>
<evidence type="ECO:0000256" key="1">
    <source>
        <dbReference type="SAM" id="MobiDB-lite"/>
    </source>
</evidence>
<comment type="caution">
    <text evidence="2">The sequence shown here is derived from an EMBL/GenBank/DDBJ whole genome shotgun (WGS) entry which is preliminary data.</text>
</comment>
<gene>
    <name evidence="2" type="ORF">GCM10009741_74950</name>
</gene>
<sequence length="88" mass="9219">MRPPAYTATAAPSSGKSSKFRANASATGPNRSSAYPLGRMILILQVVTNPATVRFAALAHERISGAPVAECADQVTEWSVLDSLLMAT</sequence>
<accession>A0ABN2CLV1</accession>
<keyword evidence="3" id="KW-1185">Reference proteome</keyword>
<evidence type="ECO:0000313" key="3">
    <source>
        <dbReference type="Proteomes" id="UP001500363"/>
    </source>
</evidence>
<proteinExistence type="predicted"/>
<organism evidence="2 3">
    <name type="scientific">Kribbella lupini</name>
    <dbReference type="NCBI Taxonomy" id="291602"/>
    <lineage>
        <taxon>Bacteria</taxon>
        <taxon>Bacillati</taxon>
        <taxon>Actinomycetota</taxon>
        <taxon>Actinomycetes</taxon>
        <taxon>Propionibacteriales</taxon>
        <taxon>Kribbellaceae</taxon>
        <taxon>Kribbella</taxon>
    </lineage>
</organism>
<reference evidence="2 3" key="1">
    <citation type="journal article" date="2019" name="Int. J. Syst. Evol. Microbiol.">
        <title>The Global Catalogue of Microorganisms (GCM) 10K type strain sequencing project: providing services to taxonomists for standard genome sequencing and annotation.</title>
        <authorList>
            <consortium name="The Broad Institute Genomics Platform"/>
            <consortium name="The Broad Institute Genome Sequencing Center for Infectious Disease"/>
            <person name="Wu L."/>
            <person name="Ma J."/>
        </authorList>
    </citation>
    <scope>NUCLEOTIDE SEQUENCE [LARGE SCALE GENOMIC DNA]</scope>
    <source>
        <strain evidence="2 3">JCM 14303</strain>
    </source>
</reference>
<protein>
    <submittedName>
        <fullName evidence="2">Uncharacterized protein</fullName>
    </submittedName>
</protein>
<name>A0ABN2CLV1_9ACTN</name>
<dbReference type="Proteomes" id="UP001500363">
    <property type="component" value="Unassembled WGS sequence"/>
</dbReference>
<feature type="compositionally biased region" description="Polar residues" evidence="1">
    <location>
        <begin position="24"/>
        <end position="33"/>
    </location>
</feature>
<feature type="region of interest" description="Disordered" evidence="1">
    <location>
        <begin position="1"/>
        <end position="33"/>
    </location>
</feature>